<gene>
    <name evidence="9" type="ORF">TWF696_002123</name>
</gene>
<dbReference type="Gene3D" id="1.10.575.10">
    <property type="entry name" value="P1 Nuclease"/>
    <property type="match status" value="1"/>
</dbReference>
<keyword evidence="3" id="KW-0479">Metal-binding</keyword>
<reference evidence="9 10" key="1">
    <citation type="submission" date="2019-10" db="EMBL/GenBank/DDBJ databases">
        <authorList>
            <person name="Palmer J.M."/>
        </authorList>
    </citation>
    <scope>NUCLEOTIDE SEQUENCE [LARGE SCALE GENOMIC DNA]</scope>
    <source>
        <strain evidence="9 10">TWF696</strain>
    </source>
</reference>
<protein>
    <submittedName>
        <fullName evidence="9">Uncharacterized protein</fullName>
    </submittedName>
</protein>
<organism evidence="9 10">
    <name type="scientific">Orbilia brochopaga</name>
    <dbReference type="NCBI Taxonomy" id="3140254"/>
    <lineage>
        <taxon>Eukaryota</taxon>
        <taxon>Fungi</taxon>
        <taxon>Dikarya</taxon>
        <taxon>Ascomycota</taxon>
        <taxon>Pezizomycotina</taxon>
        <taxon>Orbiliomycetes</taxon>
        <taxon>Orbiliales</taxon>
        <taxon>Orbiliaceae</taxon>
        <taxon>Orbilia</taxon>
    </lineage>
</organism>
<dbReference type="EMBL" id="JAVHNQ010000012">
    <property type="protein sequence ID" value="KAK6335343.1"/>
    <property type="molecule type" value="Genomic_DNA"/>
</dbReference>
<keyword evidence="4" id="KW-0255">Endonuclease</keyword>
<keyword evidence="2" id="KW-0540">Nuclease</keyword>
<dbReference type="GO" id="GO:0046872">
    <property type="term" value="F:metal ion binding"/>
    <property type="evidence" value="ECO:0007669"/>
    <property type="project" value="UniProtKB-KW"/>
</dbReference>
<keyword evidence="6" id="KW-1015">Disulfide bond</keyword>
<evidence type="ECO:0000256" key="7">
    <source>
        <dbReference type="ARBA" id="ARBA00023180"/>
    </source>
</evidence>
<evidence type="ECO:0000256" key="4">
    <source>
        <dbReference type="ARBA" id="ARBA00022759"/>
    </source>
</evidence>
<evidence type="ECO:0000256" key="8">
    <source>
        <dbReference type="SAM" id="SignalP"/>
    </source>
</evidence>
<dbReference type="InterPro" id="IPR003154">
    <property type="entry name" value="S1/P1nuclease"/>
</dbReference>
<evidence type="ECO:0000256" key="1">
    <source>
        <dbReference type="ARBA" id="ARBA00009547"/>
    </source>
</evidence>
<evidence type="ECO:0000256" key="5">
    <source>
        <dbReference type="ARBA" id="ARBA00022801"/>
    </source>
</evidence>
<keyword evidence="7" id="KW-0325">Glycoprotein</keyword>
<dbReference type="GO" id="GO:0004519">
    <property type="term" value="F:endonuclease activity"/>
    <property type="evidence" value="ECO:0007669"/>
    <property type="project" value="UniProtKB-KW"/>
</dbReference>
<evidence type="ECO:0000256" key="2">
    <source>
        <dbReference type="ARBA" id="ARBA00022722"/>
    </source>
</evidence>
<dbReference type="PANTHER" id="PTHR33146">
    <property type="entry name" value="ENDONUCLEASE 4"/>
    <property type="match status" value="1"/>
</dbReference>
<feature type="signal peptide" evidence="8">
    <location>
        <begin position="1"/>
        <end position="20"/>
    </location>
</feature>
<dbReference type="SUPFAM" id="SSF48537">
    <property type="entry name" value="Phospholipase C/P1 nuclease"/>
    <property type="match status" value="1"/>
</dbReference>
<evidence type="ECO:0000256" key="3">
    <source>
        <dbReference type="ARBA" id="ARBA00022723"/>
    </source>
</evidence>
<dbReference type="PANTHER" id="PTHR33146:SF26">
    <property type="entry name" value="ENDONUCLEASE 4"/>
    <property type="match status" value="1"/>
</dbReference>
<dbReference type="CDD" id="cd11010">
    <property type="entry name" value="S1-P1_nuclease"/>
    <property type="match status" value="1"/>
</dbReference>
<sequence>MRLLPLAALSAGVLAPAAQAWGFLGHKTVALLASRHLLPETAVFVRSFLYRDQSIMDAAVWADRYAHVPFGRYSKGWHYIDARDEPPTWCGIQYNRDCGDDGGQGGCIVSALVNMTARLQDQTLPWPQRAQALRFVLHFLGDIHQPLHTEHLSRGGNGVHVLFHGRETNLHSIWDGAILEAVWGRGNDRVVAHLTNDLDGRLGPGGTYTADKETWRSCMNVSNTQDCALGWAGEANTYVCSYVLAKEVEGKELGGAYAHGAVPIIERQIAAAGYRLAGWLNMIVCGRHGLDELPGAGYTAYSGVGEDALFGVVEERHEEDVRIDRAIVEFEKMHPEVECDGLAFQGIRVQH</sequence>
<dbReference type="Proteomes" id="UP001375240">
    <property type="component" value="Unassembled WGS sequence"/>
</dbReference>
<accession>A0AAV9U5U6</accession>
<keyword evidence="5" id="KW-0378">Hydrolase</keyword>
<evidence type="ECO:0000256" key="6">
    <source>
        <dbReference type="ARBA" id="ARBA00023157"/>
    </source>
</evidence>
<feature type="chain" id="PRO_5043877761" evidence="8">
    <location>
        <begin position="21"/>
        <end position="351"/>
    </location>
</feature>
<dbReference type="Pfam" id="PF02265">
    <property type="entry name" value="S1-P1_nuclease"/>
    <property type="match status" value="1"/>
</dbReference>
<dbReference type="GO" id="GO:0006308">
    <property type="term" value="P:DNA catabolic process"/>
    <property type="evidence" value="ECO:0007669"/>
    <property type="project" value="InterPro"/>
</dbReference>
<comment type="similarity">
    <text evidence="1">Belongs to the nuclease type I family.</text>
</comment>
<keyword evidence="10" id="KW-1185">Reference proteome</keyword>
<dbReference type="GO" id="GO:0003676">
    <property type="term" value="F:nucleic acid binding"/>
    <property type="evidence" value="ECO:0007669"/>
    <property type="project" value="InterPro"/>
</dbReference>
<comment type="caution">
    <text evidence="9">The sequence shown here is derived from an EMBL/GenBank/DDBJ whole genome shotgun (WGS) entry which is preliminary data.</text>
</comment>
<evidence type="ECO:0000313" key="10">
    <source>
        <dbReference type="Proteomes" id="UP001375240"/>
    </source>
</evidence>
<name>A0AAV9U5U6_9PEZI</name>
<dbReference type="InterPro" id="IPR008947">
    <property type="entry name" value="PLipase_C/P1_nuclease_dom_sf"/>
</dbReference>
<keyword evidence="8" id="KW-0732">Signal</keyword>
<evidence type="ECO:0000313" key="9">
    <source>
        <dbReference type="EMBL" id="KAK6335343.1"/>
    </source>
</evidence>
<dbReference type="GO" id="GO:0016788">
    <property type="term" value="F:hydrolase activity, acting on ester bonds"/>
    <property type="evidence" value="ECO:0007669"/>
    <property type="project" value="InterPro"/>
</dbReference>
<dbReference type="AlphaFoldDB" id="A0AAV9U5U6"/>
<proteinExistence type="inferred from homology"/>